<keyword evidence="3" id="KW-1185">Reference proteome</keyword>
<evidence type="ECO:0000259" key="1">
    <source>
        <dbReference type="PROSITE" id="PS50994"/>
    </source>
</evidence>
<dbReference type="PANTHER" id="PTHR46889:SF4">
    <property type="entry name" value="TRANSPOSASE INSO FOR INSERTION SEQUENCE ELEMENT IS911B-RELATED"/>
    <property type="match status" value="1"/>
</dbReference>
<dbReference type="PANTHER" id="PTHR46889">
    <property type="entry name" value="TRANSPOSASE INSF FOR INSERTION SEQUENCE IS3B-RELATED"/>
    <property type="match status" value="1"/>
</dbReference>
<dbReference type="AlphaFoldDB" id="A0A0J6WQ67"/>
<protein>
    <submittedName>
        <fullName evidence="2">Transposase</fullName>
    </submittedName>
</protein>
<proteinExistence type="predicted"/>
<dbReference type="GO" id="GO:0015074">
    <property type="term" value="P:DNA integration"/>
    <property type="evidence" value="ECO:0007669"/>
    <property type="project" value="InterPro"/>
</dbReference>
<dbReference type="PATRIC" id="fig|1122219.3.peg.2715"/>
<gene>
    <name evidence="2" type="ORF">AB840_13095</name>
</gene>
<dbReference type="PROSITE" id="PS50994">
    <property type="entry name" value="INTEGRASE"/>
    <property type="match status" value="1"/>
</dbReference>
<feature type="domain" description="Integrase catalytic" evidence="1">
    <location>
        <begin position="55"/>
        <end position="218"/>
    </location>
</feature>
<evidence type="ECO:0000313" key="3">
    <source>
        <dbReference type="Proteomes" id="UP000036503"/>
    </source>
</evidence>
<dbReference type="InterPro" id="IPR012337">
    <property type="entry name" value="RNaseH-like_sf"/>
</dbReference>
<dbReference type="InterPro" id="IPR036397">
    <property type="entry name" value="RNaseH_sf"/>
</dbReference>
<dbReference type="InterPro" id="IPR048020">
    <property type="entry name" value="Transpos_IS3"/>
</dbReference>
<dbReference type="Proteomes" id="UP000036503">
    <property type="component" value="Unassembled WGS sequence"/>
</dbReference>
<dbReference type="Pfam" id="PF00665">
    <property type="entry name" value="rve"/>
    <property type="match status" value="1"/>
</dbReference>
<evidence type="ECO:0000313" key="2">
    <source>
        <dbReference type="EMBL" id="KMO85530.1"/>
    </source>
</evidence>
<reference evidence="2 3" key="1">
    <citation type="submission" date="2015-06" db="EMBL/GenBank/DDBJ databases">
        <title>Draft genome sequence of beer spoilage bacterium Megasphaera cerevisiae type strain 20462.</title>
        <authorList>
            <person name="Kutumbaka K."/>
            <person name="Pasmowitz J."/>
            <person name="Mategko J."/>
            <person name="Reyes D."/>
            <person name="Friedrich A."/>
            <person name="Han S."/>
            <person name="Martens-Habbena W."/>
            <person name="Neal-McKinney J."/>
            <person name="Janagama H.K."/>
            <person name="Nadala C."/>
            <person name="Samadpour M."/>
        </authorList>
    </citation>
    <scope>NUCLEOTIDE SEQUENCE [LARGE SCALE GENOMIC DNA]</scope>
    <source>
        <strain evidence="2 3">DSM 20462</strain>
    </source>
</reference>
<dbReference type="NCBIfam" id="NF033516">
    <property type="entry name" value="transpos_IS3"/>
    <property type="match status" value="1"/>
</dbReference>
<dbReference type="EMBL" id="LEKT01000059">
    <property type="protein sequence ID" value="KMO85530.1"/>
    <property type="molecule type" value="Genomic_DNA"/>
</dbReference>
<dbReference type="InParanoid" id="A0A0J6WQ67"/>
<dbReference type="SUPFAM" id="SSF53098">
    <property type="entry name" value="Ribonuclease H-like"/>
    <property type="match status" value="1"/>
</dbReference>
<organism evidence="2 3">
    <name type="scientific">Megasphaera cerevisiae DSM 20462</name>
    <dbReference type="NCBI Taxonomy" id="1122219"/>
    <lineage>
        <taxon>Bacteria</taxon>
        <taxon>Bacillati</taxon>
        <taxon>Bacillota</taxon>
        <taxon>Negativicutes</taxon>
        <taxon>Veillonellales</taxon>
        <taxon>Veillonellaceae</taxon>
        <taxon>Megasphaera</taxon>
    </lineage>
</organism>
<accession>A0A0J6WQ67</accession>
<comment type="caution">
    <text evidence="2">The sequence shown here is derived from an EMBL/GenBank/DDBJ whole genome shotgun (WGS) entry which is preliminary data.</text>
</comment>
<dbReference type="GO" id="GO:0003676">
    <property type="term" value="F:nucleic acid binding"/>
    <property type="evidence" value="ECO:0007669"/>
    <property type="project" value="InterPro"/>
</dbReference>
<name>A0A0J6WQ67_9FIRM</name>
<sequence length="218" mass="25279">MRDYLALENIIISRLTSHYYMKELGLRAIVRRRKPDYIKGKAHKIFSNLLNQHFDVDKPNRIWATDFTYLPMSDGSMRYNCTIIDLYDRSVVATLNGAHITAALAIVTLQKALGLHKPGKGLILHSDQGTQFTSEDFVLFCDRHHVQQSMSRAGCPYDNAPMERFYNTLKNEYFNLRRFMDGKSLDEGIYWFAYCHYNRRRPHSYNNGLTPCAARAVA</sequence>
<dbReference type="InterPro" id="IPR050900">
    <property type="entry name" value="Transposase_IS3/IS150/IS904"/>
</dbReference>
<dbReference type="Gene3D" id="3.30.420.10">
    <property type="entry name" value="Ribonuclease H-like superfamily/Ribonuclease H"/>
    <property type="match status" value="1"/>
</dbReference>
<dbReference type="InterPro" id="IPR001584">
    <property type="entry name" value="Integrase_cat-core"/>
</dbReference>